<keyword evidence="6 11" id="KW-0647">Proteasome</keyword>
<evidence type="ECO:0000313" key="11">
    <source>
        <dbReference type="EMBL" id="GMM51906.1"/>
    </source>
</evidence>
<comment type="subcellular location">
    <subcellularLocation>
        <location evidence="1">Cytoplasm</location>
    </subcellularLocation>
</comment>
<dbReference type="EMBL" id="BTGC01000008">
    <property type="protein sequence ID" value="GMM51906.1"/>
    <property type="molecule type" value="Genomic_DNA"/>
</dbReference>
<feature type="domain" description="AAA+ ATPase" evidence="10">
    <location>
        <begin position="212"/>
        <end position="351"/>
    </location>
</feature>
<protein>
    <recommendedName>
        <fullName evidence="7">26S proteasome regulatory subunit 7 homolog</fullName>
    </recommendedName>
</protein>
<comment type="similarity">
    <text evidence="2 8">Belongs to the AAA ATPase family.</text>
</comment>
<gene>
    <name evidence="11" type="ORF">DASB73_028690</name>
</gene>
<dbReference type="GO" id="GO:0070682">
    <property type="term" value="P:proteasome regulatory particle assembly"/>
    <property type="evidence" value="ECO:0007669"/>
    <property type="project" value="UniProtKB-ARBA"/>
</dbReference>
<name>A0AAV5RL84_STABA</name>
<evidence type="ECO:0000256" key="9">
    <source>
        <dbReference type="SAM" id="MobiDB-lite"/>
    </source>
</evidence>
<evidence type="ECO:0000256" key="7">
    <source>
        <dbReference type="ARBA" id="ARBA00067449"/>
    </source>
</evidence>
<evidence type="ECO:0000256" key="4">
    <source>
        <dbReference type="ARBA" id="ARBA00022741"/>
    </source>
</evidence>
<dbReference type="GO" id="GO:0005737">
    <property type="term" value="C:cytoplasm"/>
    <property type="evidence" value="ECO:0007669"/>
    <property type="project" value="UniProtKB-SubCell"/>
</dbReference>
<evidence type="ECO:0000256" key="6">
    <source>
        <dbReference type="ARBA" id="ARBA00022942"/>
    </source>
</evidence>
<dbReference type="InterPro" id="IPR003593">
    <property type="entry name" value="AAA+_ATPase"/>
</dbReference>
<feature type="region of interest" description="Disordered" evidence="9">
    <location>
        <begin position="1"/>
        <end position="26"/>
    </location>
</feature>
<dbReference type="GO" id="GO:0016887">
    <property type="term" value="F:ATP hydrolysis activity"/>
    <property type="evidence" value="ECO:0007669"/>
    <property type="project" value="InterPro"/>
</dbReference>
<evidence type="ECO:0000256" key="2">
    <source>
        <dbReference type="ARBA" id="ARBA00006914"/>
    </source>
</evidence>
<evidence type="ECO:0000256" key="8">
    <source>
        <dbReference type="RuleBase" id="RU003651"/>
    </source>
</evidence>
<dbReference type="GO" id="GO:0005524">
    <property type="term" value="F:ATP binding"/>
    <property type="evidence" value="ECO:0007669"/>
    <property type="project" value="UniProtKB-KW"/>
</dbReference>
<evidence type="ECO:0000313" key="12">
    <source>
        <dbReference type="Proteomes" id="UP001362899"/>
    </source>
</evidence>
<dbReference type="Gene3D" id="1.10.8.60">
    <property type="match status" value="1"/>
</dbReference>
<dbReference type="InterPro" id="IPR027417">
    <property type="entry name" value="P-loop_NTPase"/>
</dbReference>
<dbReference type="Pfam" id="PF17862">
    <property type="entry name" value="AAA_lid_3"/>
    <property type="match status" value="1"/>
</dbReference>
<sequence>MAPKADWEKYRKPIDDDEKPEKEVVPLSEGDIEVIKTYGAGPYQRSLKDIDGDITNLLKSINDKVGIAESDTGLAPPSQWDVVADGQSARTEQPLQVARCTKIIQNEEDPDQNSYAIDIKQIAKFIVSLGERVSPTDIEEGMRVGIERNKYRIILPLPPRIDPTVTMMTVEEKPDVTYGDVGGSKEQIEKLREVVELPLMNPERFAKLGIDPPKGILLYGPPGTGKTLLARAVANRTDATFIRVIGSELVQKYVGEGARMVRELFEMARSKSACIIFFDEVDAIGGARFDDGAGGDNEVQRTMLELISQLDGFDPRGNIKVMFATNRPNTLDPALLRPGRIDRKVEFSLPDVEGRANIFRIHSKSMSVERGIRWELISRLCPNSTGAELRSLCTEAGMFAIRDRRKMATEKDFLAAVDKVIKGGLKFSSTSQYMQYN</sequence>
<dbReference type="InterPro" id="IPR048723">
    <property type="entry name" value="OB_PRS7"/>
</dbReference>
<dbReference type="AlphaFoldDB" id="A0AAV5RL84"/>
<proteinExistence type="inferred from homology"/>
<keyword evidence="5 8" id="KW-0067">ATP-binding</keyword>
<dbReference type="InterPro" id="IPR003959">
    <property type="entry name" value="ATPase_AAA_core"/>
</dbReference>
<dbReference type="PANTHER" id="PTHR23073">
    <property type="entry name" value="26S PROTEASOME REGULATORY SUBUNIT"/>
    <property type="match status" value="1"/>
</dbReference>
<dbReference type="GO" id="GO:0010604">
    <property type="term" value="P:positive regulation of macromolecule metabolic process"/>
    <property type="evidence" value="ECO:0007669"/>
    <property type="project" value="UniProtKB-ARBA"/>
</dbReference>
<dbReference type="Gene3D" id="2.40.50.140">
    <property type="entry name" value="Nucleic acid-binding proteins"/>
    <property type="match status" value="1"/>
</dbReference>
<keyword evidence="12" id="KW-1185">Reference proteome</keyword>
<dbReference type="FunFam" id="1.10.8.60:FF:000005">
    <property type="entry name" value="26S protease regulatory subunit 7"/>
    <property type="match status" value="1"/>
</dbReference>
<evidence type="ECO:0000256" key="5">
    <source>
        <dbReference type="ARBA" id="ARBA00022840"/>
    </source>
</evidence>
<dbReference type="PROSITE" id="PS00674">
    <property type="entry name" value="AAA"/>
    <property type="match status" value="1"/>
</dbReference>
<keyword evidence="4 8" id="KW-0547">Nucleotide-binding</keyword>
<evidence type="ECO:0000259" key="10">
    <source>
        <dbReference type="SMART" id="SM00382"/>
    </source>
</evidence>
<dbReference type="InterPro" id="IPR003960">
    <property type="entry name" value="ATPase_AAA_CS"/>
</dbReference>
<dbReference type="CDD" id="cd19502">
    <property type="entry name" value="RecA-like_PAN_like"/>
    <property type="match status" value="1"/>
</dbReference>
<keyword evidence="3" id="KW-0963">Cytoplasm</keyword>
<dbReference type="InterPro" id="IPR012340">
    <property type="entry name" value="NA-bd_OB-fold"/>
</dbReference>
<evidence type="ECO:0000256" key="1">
    <source>
        <dbReference type="ARBA" id="ARBA00004496"/>
    </source>
</evidence>
<dbReference type="SUPFAM" id="SSF52540">
    <property type="entry name" value="P-loop containing nucleoside triphosphate hydrolases"/>
    <property type="match status" value="1"/>
</dbReference>
<dbReference type="InterPro" id="IPR041569">
    <property type="entry name" value="AAA_lid_3"/>
</dbReference>
<feature type="compositionally biased region" description="Basic and acidic residues" evidence="9">
    <location>
        <begin position="1"/>
        <end position="24"/>
    </location>
</feature>
<dbReference type="Pfam" id="PF00004">
    <property type="entry name" value="AAA"/>
    <property type="match status" value="1"/>
</dbReference>
<evidence type="ECO:0000256" key="3">
    <source>
        <dbReference type="ARBA" id="ARBA00022490"/>
    </source>
</evidence>
<accession>A0AAV5RL84</accession>
<dbReference type="InterPro" id="IPR050221">
    <property type="entry name" value="26S_Proteasome_ATPase"/>
</dbReference>
<dbReference type="Pfam" id="PF21236">
    <property type="entry name" value="OB_PRS7"/>
    <property type="match status" value="1"/>
</dbReference>
<reference evidence="11 12" key="1">
    <citation type="journal article" date="2023" name="Elife">
        <title>Identification of key yeast species and microbe-microbe interactions impacting larval growth of Drosophila in the wild.</title>
        <authorList>
            <person name="Mure A."/>
            <person name="Sugiura Y."/>
            <person name="Maeda R."/>
            <person name="Honda K."/>
            <person name="Sakurai N."/>
            <person name="Takahashi Y."/>
            <person name="Watada M."/>
            <person name="Katoh T."/>
            <person name="Gotoh A."/>
            <person name="Gotoh Y."/>
            <person name="Taniguchi I."/>
            <person name="Nakamura K."/>
            <person name="Hayashi T."/>
            <person name="Katayama T."/>
            <person name="Uemura T."/>
            <person name="Hattori Y."/>
        </authorList>
    </citation>
    <scope>NUCLEOTIDE SEQUENCE [LARGE SCALE GENOMIC DNA]</scope>
    <source>
        <strain evidence="11 12">SB-73</strain>
    </source>
</reference>
<dbReference type="FunFam" id="3.40.50.300:FF:000027">
    <property type="entry name" value="26S protease regulatory subunit 7"/>
    <property type="match status" value="1"/>
</dbReference>
<organism evidence="11 12">
    <name type="scientific">Starmerella bacillaris</name>
    <name type="common">Yeast</name>
    <name type="synonym">Candida zemplinina</name>
    <dbReference type="NCBI Taxonomy" id="1247836"/>
    <lineage>
        <taxon>Eukaryota</taxon>
        <taxon>Fungi</taxon>
        <taxon>Dikarya</taxon>
        <taxon>Ascomycota</taxon>
        <taxon>Saccharomycotina</taxon>
        <taxon>Dipodascomycetes</taxon>
        <taxon>Dipodascales</taxon>
        <taxon>Trichomonascaceae</taxon>
        <taxon>Starmerella</taxon>
    </lineage>
</organism>
<dbReference type="Proteomes" id="UP001362899">
    <property type="component" value="Unassembled WGS sequence"/>
</dbReference>
<comment type="caution">
    <text evidence="11">The sequence shown here is derived from an EMBL/GenBank/DDBJ whole genome shotgun (WGS) entry which is preliminary data.</text>
</comment>
<dbReference type="GO" id="GO:0008540">
    <property type="term" value="C:proteasome regulatory particle, base subcomplex"/>
    <property type="evidence" value="ECO:0007669"/>
    <property type="project" value="UniProtKB-ARBA"/>
</dbReference>
<dbReference type="Gene3D" id="3.40.50.300">
    <property type="entry name" value="P-loop containing nucleotide triphosphate hydrolases"/>
    <property type="match status" value="1"/>
</dbReference>
<dbReference type="SMART" id="SM00382">
    <property type="entry name" value="AAA"/>
    <property type="match status" value="1"/>
</dbReference>